<reference evidence="2 5" key="3">
    <citation type="submission" date="2019-09" db="EMBL/GenBank/DDBJ databases">
        <title>The hologenome of the rock-dwelling lichen Lasallia pustulata.</title>
        <authorList>
            <person name="Greshake Tzovaras B."/>
            <person name="Segers F."/>
            <person name="Bicker A."/>
            <person name="Dal Grande F."/>
            <person name="Otte J."/>
            <person name="Hankeln T."/>
            <person name="Schmitt I."/>
            <person name="Ebersberger I."/>
        </authorList>
    </citation>
    <scope>NUCLEOTIDE SEQUENCE [LARGE SCALE GENOMIC DNA]</scope>
    <source>
        <strain evidence="2">A1-1</strain>
    </source>
</reference>
<dbReference type="Pfam" id="PF13673">
    <property type="entry name" value="Acetyltransf_10"/>
    <property type="match status" value="1"/>
</dbReference>
<dbReference type="PANTHER" id="PTHR42791:SF16">
    <property type="entry name" value="N-ACETYLTRANSFERASE DOMAIN-CONTAINING PROTEIN"/>
    <property type="match status" value="1"/>
</dbReference>
<dbReference type="Gene3D" id="3.40.630.30">
    <property type="match status" value="1"/>
</dbReference>
<dbReference type="AlphaFoldDB" id="A0A1W5D921"/>
<accession>A0A1W5D921</accession>
<dbReference type="OrthoDB" id="410198at2759"/>
<dbReference type="CDD" id="cd04301">
    <property type="entry name" value="NAT_SF"/>
    <property type="match status" value="1"/>
</dbReference>
<protein>
    <submittedName>
        <fullName evidence="3">GNAT domain</fullName>
    </submittedName>
</protein>
<dbReference type="EMBL" id="VXIT01000001">
    <property type="protein sequence ID" value="KAA6415574.1"/>
    <property type="molecule type" value="Genomic_DNA"/>
</dbReference>
<name>A0A1W5D921_9LECA</name>
<dbReference type="PROSITE" id="PS51186">
    <property type="entry name" value="GNAT"/>
    <property type="match status" value="1"/>
</dbReference>
<organism evidence="3 4">
    <name type="scientific">Lasallia pustulata</name>
    <dbReference type="NCBI Taxonomy" id="136370"/>
    <lineage>
        <taxon>Eukaryota</taxon>
        <taxon>Fungi</taxon>
        <taxon>Dikarya</taxon>
        <taxon>Ascomycota</taxon>
        <taxon>Pezizomycotina</taxon>
        <taxon>Lecanoromycetes</taxon>
        <taxon>OSLEUM clade</taxon>
        <taxon>Umbilicariomycetidae</taxon>
        <taxon>Umbilicariales</taxon>
        <taxon>Umbilicariaceae</taxon>
        <taxon>Lasallia</taxon>
    </lineage>
</organism>
<sequence length="246" mass="27977">MSFLHLKSGEAIIIRDATLSDIPSMATLASRAYFDTSSSLSAFLSPHRKQHPQDYERGFRQRTEARFVNPRTQSIVAVLASGPSHPIAYAQFIRLGDNPIAQRQISSRDTYPLRILSWYYWAQHHIVDHFWPDKSADPKALQEFVAWGLEDDEKYWSAPERANRWHAQSVVVAPEWQRNGVGRLLMRPILDRAREEGVIVGLEASLEGERLYNALGFRLLGRFRETPQGTGGGGVMLWEPTSMISE</sequence>
<dbReference type="InterPro" id="IPR000182">
    <property type="entry name" value="GNAT_dom"/>
</dbReference>
<dbReference type="Proteomes" id="UP000324767">
    <property type="component" value="Unassembled WGS sequence"/>
</dbReference>
<evidence type="ECO:0000313" key="4">
    <source>
        <dbReference type="Proteomes" id="UP000192927"/>
    </source>
</evidence>
<dbReference type="InterPro" id="IPR016181">
    <property type="entry name" value="Acyl_CoA_acyltransferase"/>
</dbReference>
<evidence type="ECO:0000259" key="1">
    <source>
        <dbReference type="PROSITE" id="PS51186"/>
    </source>
</evidence>
<evidence type="ECO:0000313" key="2">
    <source>
        <dbReference type="EMBL" id="KAA6415574.1"/>
    </source>
</evidence>
<dbReference type="EMBL" id="FWEW01003531">
    <property type="protein sequence ID" value="SLM39614.1"/>
    <property type="molecule type" value="Genomic_DNA"/>
</dbReference>
<dbReference type="Proteomes" id="UP000192927">
    <property type="component" value="Unassembled WGS sequence"/>
</dbReference>
<dbReference type="GO" id="GO:0016747">
    <property type="term" value="F:acyltransferase activity, transferring groups other than amino-acyl groups"/>
    <property type="evidence" value="ECO:0007669"/>
    <property type="project" value="InterPro"/>
</dbReference>
<reference evidence="3" key="2">
    <citation type="submission" date="2017-03" db="EMBL/GenBank/DDBJ databases">
        <authorList>
            <person name="Afonso C.L."/>
            <person name="Miller P.J."/>
            <person name="Scott M.A."/>
            <person name="Spackman E."/>
            <person name="Goraichik I."/>
            <person name="Dimitrov K.M."/>
            <person name="Suarez D.L."/>
            <person name="Swayne D.E."/>
        </authorList>
    </citation>
    <scope>NUCLEOTIDE SEQUENCE [LARGE SCALE GENOMIC DNA]</scope>
</reference>
<proteinExistence type="predicted"/>
<reference evidence="4" key="1">
    <citation type="submission" date="2017-03" db="EMBL/GenBank/DDBJ databases">
        <authorList>
            <person name="Sharma R."/>
            <person name="Thines M."/>
        </authorList>
    </citation>
    <scope>NUCLEOTIDE SEQUENCE [LARGE SCALE GENOMIC DNA]</scope>
</reference>
<dbReference type="InterPro" id="IPR052523">
    <property type="entry name" value="Trichothecene_AcTrans"/>
</dbReference>
<dbReference type="PANTHER" id="PTHR42791">
    <property type="entry name" value="GNAT FAMILY ACETYLTRANSFERASE"/>
    <property type="match status" value="1"/>
</dbReference>
<gene>
    <name evidence="2" type="ORF">FRX48_00290</name>
</gene>
<evidence type="ECO:0000313" key="5">
    <source>
        <dbReference type="Proteomes" id="UP000324767"/>
    </source>
</evidence>
<feature type="domain" description="N-acetyltransferase" evidence="1">
    <location>
        <begin position="100"/>
        <end position="241"/>
    </location>
</feature>
<evidence type="ECO:0000313" key="3">
    <source>
        <dbReference type="EMBL" id="SLM39614.1"/>
    </source>
</evidence>
<keyword evidence="4" id="KW-1185">Reference proteome</keyword>
<dbReference type="SUPFAM" id="SSF55729">
    <property type="entry name" value="Acyl-CoA N-acyltransferases (Nat)"/>
    <property type="match status" value="1"/>
</dbReference>